<dbReference type="RefSeq" id="XP_017779048.1">
    <property type="nucleotide sequence ID" value="XM_017923559.1"/>
</dbReference>
<reference evidence="8" key="1">
    <citation type="submission" date="2025-08" db="UniProtKB">
        <authorList>
            <consortium name="RefSeq"/>
        </authorList>
    </citation>
    <scope>IDENTIFICATION</scope>
    <source>
        <tissue evidence="8">Whole Larva</tissue>
    </source>
</reference>
<evidence type="ECO:0000256" key="3">
    <source>
        <dbReference type="ARBA" id="ARBA00022933"/>
    </source>
</evidence>
<organism evidence="7 8">
    <name type="scientific">Nicrophorus vespilloides</name>
    <name type="common">Boreal carrion beetle</name>
    <dbReference type="NCBI Taxonomy" id="110193"/>
    <lineage>
        <taxon>Eukaryota</taxon>
        <taxon>Metazoa</taxon>
        <taxon>Ecdysozoa</taxon>
        <taxon>Arthropoda</taxon>
        <taxon>Hexapoda</taxon>
        <taxon>Insecta</taxon>
        <taxon>Pterygota</taxon>
        <taxon>Neoptera</taxon>
        <taxon>Endopterygota</taxon>
        <taxon>Coleoptera</taxon>
        <taxon>Polyphaga</taxon>
        <taxon>Staphyliniformia</taxon>
        <taxon>Silphidae</taxon>
        <taxon>Nicrophorinae</taxon>
        <taxon>Nicrophorus</taxon>
    </lineage>
</organism>
<protein>
    <submittedName>
        <fullName evidence="8">Glycine-rich selenoprotein-like</fullName>
    </submittedName>
</protein>
<name>A0ABM1MWU8_NICVS</name>
<sequence length="89" mass="9277">MVYVSPDGTVHQSRPWNFGRLVDAFWGTLDFISMFFKSLFGLDRGRISNGRGGGGGSGGSGGPGNGPPRGPKKFGQIKTIQDCSMPGGG</sequence>
<proteinExistence type="predicted"/>
<evidence type="ECO:0000256" key="2">
    <source>
        <dbReference type="ARBA" id="ARBA00022692"/>
    </source>
</evidence>
<keyword evidence="5" id="KW-0472">Membrane</keyword>
<dbReference type="PANTHER" id="PTHR16875:SF0">
    <property type="entry name" value="SELENOPROTEIN K"/>
    <property type="match status" value="1"/>
</dbReference>
<keyword evidence="3" id="KW-0712">Selenocysteine</keyword>
<keyword evidence="2" id="KW-0812">Transmembrane</keyword>
<evidence type="ECO:0000256" key="4">
    <source>
        <dbReference type="ARBA" id="ARBA00022989"/>
    </source>
</evidence>
<feature type="compositionally biased region" description="Gly residues" evidence="6">
    <location>
        <begin position="50"/>
        <end position="64"/>
    </location>
</feature>
<evidence type="ECO:0000313" key="7">
    <source>
        <dbReference type="Proteomes" id="UP000695000"/>
    </source>
</evidence>
<evidence type="ECO:0000313" key="8">
    <source>
        <dbReference type="RefSeq" id="XP_017779048.1"/>
    </source>
</evidence>
<dbReference type="InterPro" id="IPR024491">
    <property type="entry name" value="Se_SelK/SelG"/>
</dbReference>
<gene>
    <name evidence="8" type="primary">LOC108564493</name>
</gene>
<dbReference type="Proteomes" id="UP000695000">
    <property type="component" value="Unplaced"/>
</dbReference>
<keyword evidence="4" id="KW-1133">Transmembrane helix</keyword>
<keyword evidence="7" id="KW-1185">Reference proteome</keyword>
<comment type="subcellular location">
    <subcellularLocation>
        <location evidence="1">Membrane</location>
        <topology evidence="1">Single-pass membrane protein</topology>
    </subcellularLocation>
</comment>
<dbReference type="Pfam" id="PF10961">
    <property type="entry name" value="SelK_SelG"/>
    <property type="match status" value="1"/>
</dbReference>
<dbReference type="PANTHER" id="PTHR16875">
    <property type="entry name" value="SELENOPROTEIN K"/>
    <property type="match status" value="1"/>
</dbReference>
<accession>A0ABM1MWU8</accession>
<evidence type="ECO:0000256" key="6">
    <source>
        <dbReference type="SAM" id="MobiDB-lite"/>
    </source>
</evidence>
<evidence type="ECO:0000256" key="1">
    <source>
        <dbReference type="ARBA" id="ARBA00004167"/>
    </source>
</evidence>
<evidence type="ECO:0000256" key="5">
    <source>
        <dbReference type="ARBA" id="ARBA00023136"/>
    </source>
</evidence>
<feature type="region of interest" description="Disordered" evidence="6">
    <location>
        <begin position="47"/>
        <end position="89"/>
    </location>
</feature>
<dbReference type="GeneID" id="108564493"/>